<evidence type="ECO:0000313" key="5">
    <source>
        <dbReference type="EMBL" id="KEF36588.1"/>
    </source>
</evidence>
<feature type="domain" description="HotDog ACOT-type" evidence="4">
    <location>
        <begin position="8"/>
        <end position="120"/>
    </location>
</feature>
<dbReference type="GO" id="GO:0005829">
    <property type="term" value="C:cytosol"/>
    <property type="evidence" value="ECO:0007669"/>
    <property type="project" value="TreeGrafter"/>
</dbReference>
<dbReference type="InterPro" id="IPR029069">
    <property type="entry name" value="HotDog_dom_sf"/>
</dbReference>
<name>A0A072NI87_SCHAZ</name>
<comment type="similarity">
    <text evidence="1">Belongs to the acyl coenzyme A hydrolase family.</text>
</comment>
<dbReference type="OrthoDB" id="9791628at2"/>
<evidence type="ECO:0000259" key="4">
    <source>
        <dbReference type="PROSITE" id="PS51770"/>
    </source>
</evidence>
<keyword evidence="2 3" id="KW-0378">Hydrolase</keyword>
<evidence type="ECO:0000256" key="1">
    <source>
        <dbReference type="ARBA" id="ARBA00010458"/>
    </source>
</evidence>
<dbReference type="SUPFAM" id="SSF54637">
    <property type="entry name" value="Thioesterase/thiol ester dehydrase-isomerase"/>
    <property type="match status" value="1"/>
</dbReference>
<dbReference type="Proteomes" id="UP000027936">
    <property type="component" value="Unassembled WGS sequence"/>
</dbReference>
<dbReference type="PROSITE" id="PS51770">
    <property type="entry name" value="HOTDOG_ACOT"/>
    <property type="match status" value="1"/>
</dbReference>
<comment type="caution">
    <text evidence="5">The sequence shown here is derived from an EMBL/GenBank/DDBJ whole genome shotgun (WGS) entry which is preliminary data.</text>
</comment>
<dbReference type="GO" id="GO:0006637">
    <property type="term" value="P:acyl-CoA metabolic process"/>
    <property type="evidence" value="ECO:0007669"/>
    <property type="project" value="TreeGrafter"/>
</dbReference>
<reference evidence="5 6" key="1">
    <citation type="submission" date="2014-04" db="EMBL/GenBank/DDBJ databases">
        <title>Draft genome sequence of Bacillus azotoformans MEV2011, a (co-) denitrifying strain unable to grow in the presence of oxygen.</title>
        <authorList>
            <person name="Nielsen M."/>
            <person name="Schreiber L."/>
            <person name="Finster K."/>
            <person name="Schramm A."/>
        </authorList>
    </citation>
    <scope>NUCLEOTIDE SEQUENCE [LARGE SCALE GENOMIC DNA]</scope>
    <source>
        <strain evidence="5 6">MEV2011</strain>
    </source>
</reference>
<dbReference type="InterPro" id="IPR006683">
    <property type="entry name" value="Thioestr_dom"/>
</dbReference>
<dbReference type="InterPro" id="IPR033120">
    <property type="entry name" value="HOTDOG_ACOT"/>
</dbReference>
<dbReference type="PATRIC" id="fig|1348973.3.peg.4031"/>
<dbReference type="Gene3D" id="3.10.129.10">
    <property type="entry name" value="Hotdog Thioesterase"/>
    <property type="match status" value="1"/>
</dbReference>
<accession>A0A072NI87</accession>
<evidence type="ECO:0000256" key="2">
    <source>
        <dbReference type="ARBA" id="ARBA00022801"/>
    </source>
</evidence>
<organism evidence="5 6">
    <name type="scientific">Schinkia azotoformans MEV2011</name>
    <dbReference type="NCBI Taxonomy" id="1348973"/>
    <lineage>
        <taxon>Bacteria</taxon>
        <taxon>Bacillati</taxon>
        <taxon>Bacillota</taxon>
        <taxon>Bacilli</taxon>
        <taxon>Bacillales</taxon>
        <taxon>Bacillaceae</taxon>
        <taxon>Calidifontibacillus/Schinkia group</taxon>
        <taxon>Schinkia</taxon>
    </lineage>
</organism>
<dbReference type="EMBL" id="JJRY01000024">
    <property type="protein sequence ID" value="KEF36588.1"/>
    <property type="molecule type" value="Genomic_DNA"/>
</dbReference>
<proteinExistence type="inferred from homology"/>
<evidence type="ECO:0000256" key="3">
    <source>
        <dbReference type="PROSITE-ProRule" id="PRU01106"/>
    </source>
</evidence>
<dbReference type="CDD" id="cd03442">
    <property type="entry name" value="BFIT_BACH"/>
    <property type="match status" value="1"/>
</dbReference>
<protein>
    <submittedName>
        <fullName evidence="5">Acyl-CoA hydrolase</fullName>
    </submittedName>
</protein>
<sequence length="155" mass="17011">MTDKISSNLSRTFQTKLVLPQDTNHMGTIFGGVVLAHIDEIAGITAMRHSKSTVVTASMDTVNFVSSAVVGDILFLEASVISTGRTSMEVYVKVETENLKTGQRTLTTNAITTMVAIDENKKPIPVLGIIPETEEEKKLFAEASDRKRRRLSIKE</sequence>
<dbReference type="PANTHER" id="PTHR11049">
    <property type="entry name" value="ACYL COENZYME A THIOESTER HYDROLASE"/>
    <property type="match status" value="1"/>
</dbReference>
<dbReference type="AlphaFoldDB" id="A0A072NI87"/>
<dbReference type="GO" id="GO:0052816">
    <property type="term" value="F:long-chain fatty acyl-CoA hydrolase activity"/>
    <property type="evidence" value="ECO:0007669"/>
    <property type="project" value="TreeGrafter"/>
</dbReference>
<dbReference type="RefSeq" id="WP_035197939.1">
    <property type="nucleotide sequence ID" value="NZ_JJRY01000024.1"/>
</dbReference>
<evidence type="ECO:0000313" key="6">
    <source>
        <dbReference type="Proteomes" id="UP000027936"/>
    </source>
</evidence>
<dbReference type="Pfam" id="PF03061">
    <property type="entry name" value="4HBT"/>
    <property type="match status" value="1"/>
</dbReference>
<dbReference type="InterPro" id="IPR040170">
    <property type="entry name" value="Cytosol_ACT"/>
</dbReference>
<dbReference type="PANTHER" id="PTHR11049:SF24">
    <property type="entry name" value="CYTOSOLIC ACYL COENZYME A THIOESTER HYDROLASE"/>
    <property type="match status" value="1"/>
</dbReference>
<dbReference type="GO" id="GO:0009062">
    <property type="term" value="P:fatty acid catabolic process"/>
    <property type="evidence" value="ECO:0007669"/>
    <property type="project" value="TreeGrafter"/>
</dbReference>
<gene>
    <name evidence="5" type="ORF">M670_04150</name>
</gene>